<sequence length="80" mass="8834">MSGSPRYIQYRGDPPPCDRTHRTPPRLPFGQTTLLSTHALDLPRLPAGPLAPSWPTVHGGHWAIGPPFSPSFDPWAPRML</sequence>
<evidence type="ECO:0000313" key="2">
    <source>
        <dbReference type="EMBL" id="AXI70241.1"/>
    </source>
</evidence>
<gene>
    <name evidence="2" type="ORF">DTW94_02350</name>
</gene>
<name>A0AAD0Q0Y8_9ACTN</name>
<dbReference type="EMBL" id="CP030930">
    <property type="protein sequence ID" value="AXI70241.1"/>
    <property type="molecule type" value="Genomic_DNA"/>
</dbReference>
<dbReference type="AlphaFoldDB" id="A0AAD0Q0Y8"/>
<feature type="region of interest" description="Disordered" evidence="1">
    <location>
        <begin position="1"/>
        <end position="24"/>
    </location>
</feature>
<evidence type="ECO:0000313" key="3">
    <source>
        <dbReference type="Proteomes" id="UP000253779"/>
    </source>
</evidence>
<evidence type="ECO:0000256" key="1">
    <source>
        <dbReference type="SAM" id="MobiDB-lite"/>
    </source>
</evidence>
<reference evidence="2 3" key="1">
    <citation type="submission" date="2018-07" db="EMBL/GenBank/DDBJ databases">
        <title>Complete genome sequence of soil actinomycete Streptomyces cavourensis tj430.</title>
        <authorList>
            <person name="Wang P."/>
            <person name="Huang Y."/>
        </authorList>
    </citation>
    <scope>NUCLEOTIDE SEQUENCE [LARGE SCALE GENOMIC DNA]</scope>
    <source>
        <strain evidence="2 3">TJ430</strain>
    </source>
</reference>
<dbReference type="Proteomes" id="UP000253779">
    <property type="component" value="Chromosome"/>
</dbReference>
<accession>A0AAD0Q0Y8</accession>
<proteinExistence type="predicted"/>
<protein>
    <submittedName>
        <fullName evidence="2">Uncharacterized protein</fullName>
    </submittedName>
</protein>
<organism evidence="2 3">
    <name type="scientific">Streptomyces cavourensis</name>
    <dbReference type="NCBI Taxonomy" id="67258"/>
    <lineage>
        <taxon>Bacteria</taxon>
        <taxon>Bacillati</taxon>
        <taxon>Actinomycetota</taxon>
        <taxon>Actinomycetes</taxon>
        <taxon>Kitasatosporales</taxon>
        <taxon>Streptomycetaceae</taxon>
        <taxon>Streptomyces</taxon>
    </lineage>
</organism>